<feature type="domain" description="ZZ-type" evidence="7">
    <location>
        <begin position="308"/>
        <end position="367"/>
    </location>
</feature>
<keyword evidence="2" id="KW-0479">Metal-binding</keyword>
<dbReference type="SMART" id="SM00717">
    <property type="entry name" value="SANT"/>
    <property type="match status" value="1"/>
</dbReference>
<feature type="domain" description="HTH myb-type" evidence="8">
    <location>
        <begin position="136"/>
        <end position="189"/>
    </location>
</feature>
<organism evidence="9 10">
    <name type="scientific">Aquatica leii</name>
    <dbReference type="NCBI Taxonomy" id="1421715"/>
    <lineage>
        <taxon>Eukaryota</taxon>
        <taxon>Metazoa</taxon>
        <taxon>Ecdysozoa</taxon>
        <taxon>Arthropoda</taxon>
        <taxon>Hexapoda</taxon>
        <taxon>Insecta</taxon>
        <taxon>Pterygota</taxon>
        <taxon>Neoptera</taxon>
        <taxon>Endopterygota</taxon>
        <taxon>Coleoptera</taxon>
        <taxon>Polyphaga</taxon>
        <taxon>Elateriformia</taxon>
        <taxon>Elateroidea</taxon>
        <taxon>Lampyridae</taxon>
        <taxon>Luciolinae</taxon>
        <taxon>Aquatica</taxon>
    </lineage>
</organism>
<dbReference type="SUPFAM" id="SSF46689">
    <property type="entry name" value="Homeodomain-like"/>
    <property type="match status" value="1"/>
</dbReference>
<dbReference type="Pfam" id="PF00569">
    <property type="entry name" value="ZZ"/>
    <property type="match status" value="1"/>
</dbReference>
<dbReference type="Proteomes" id="UP001353858">
    <property type="component" value="Unassembled WGS sequence"/>
</dbReference>
<dbReference type="GO" id="GO:0070461">
    <property type="term" value="C:SAGA-type complex"/>
    <property type="evidence" value="ECO:0007669"/>
    <property type="project" value="UniProtKB-ARBA"/>
</dbReference>
<evidence type="ECO:0000256" key="2">
    <source>
        <dbReference type="ARBA" id="ARBA00022723"/>
    </source>
</evidence>
<feature type="region of interest" description="Disordered" evidence="6">
    <location>
        <begin position="369"/>
        <end position="413"/>
    </location>
</feature>
<evidence type="ECO:0000259" key="8">
    <source>
        <dbReference type="PROSITE" id="PS51294"/>
    </source>
</evidence>
<gene>
    <name evidence="9" type="ORF">RN001_009647</name>
</gene>
<evidence type="ECO:0000313" key="10">
    <source>
        <dbReference type="Proteomes" id="UP001353858"/>
    </source>
</evidence>
<evidence type="ECO:0000256" key="5">
    <source>
        <dbReference type="PROSITE-ProRule" id="PRU00228"/>
    </source>
</evidence>
<name>A0AAN7S888_9COLE</name>
<feature type="compositionally biased region" description="Low complexity" evidence="6">
    <location>
        <begin position="373"/>
        <end position="403"/>
    </location>
</feature>
<dbReference type="Pfam" id="PF00249">
    <property type="entry name" value="Myb_DNA-binding"/>
    <property type="match status" value="1"/>
</dbReference>
<dbReference type="PANTHER" id="PTHR22705">
    <property type="entry name" value="ZINC FINGER, ZZ DOMAIN CONTAINING 3"/>
    <property type="match status" value="1"/>
</dbReference>
<dbReference type="InterPro" id="IPR000433">
    <property type="entry name" value="Znf_ZZ"/>
</dbReference>
<dbReference type="PROSITE" id="PS50135">
    <property type="entry name" value="ZF_ZZ_2"/>
    <property type="match status" value="1"/>
</dbReference>
<dbReference type="Gene3D" id="3.30.60.90">
    <property type="match status" value="1"/>
</dbReference>
<keyword evidence="4" id="KW-0862">Zinc</keyword>
<dbReference type="SUPFAM" id="SSF57850">
    <property type="entry name" value="RING/U-box"/>
    <property type="match status" value="1"/>
</dbReference>
<dbReference type="GO" id="GO:0008270">
    <property type="term" value="F:zinc ion binding"/>
    <property type="evidence" value="ECO:0007669"/>
    <property type="project" value="UniProtKB-KW"/>
</dbReference>
<dbReference type="CDD" id="cd00167">
    <property type="entry name" value="SANT"/>
    <property type="match status" value="1"/>
</dbReference>
<dbReference type="PROSITE" id="PS51294">
    <property type="entry name" value="HTH_MYB"/>
    <property type="match status" value="1"/>
</dbReference>
<dbReference type="EMBL" id="JARPUR010000004">
    <property type="protein sequence ID" value="KAK4877141.1"/>
    <property type="molecule type" value="Genomic_DNA"/>
</dbReference>
<proteinExistence type="predicted"/>
<evidence type="ECO:0000256" key="6">
    <source>
        <dbReference type="SAM" id="MobiDB-lite"/>
    </source>
</evidence>
<dbReference type="InterPro" id="IPR037830">
    <property type="entry name" value="ZZZ3"/>
</dbReference>
<evidence type="ECO:0000313" key="9">
    <source>
        <dbReference type="EMBL" id="KAK4877141.1"/>
    </source>
</evidence>
<evidence type="ECO:0000256" key="4">
    <source>
        <dbReference type="ARBA" id="ARBA00022833"/>
    </source>
</evidence>
<dbReference type="InterPro" id="IPR043145">
    <property type="entry name" value="Znf_ZZ_sf"/>
</dbReference>
<dbReference type="InterPro" id="IPR017930">
    <property type="entry name" value="Myb_dom"/>
</dbReference>
<evidence type="ECO:0000259" key="7">
    <source>
        <dbReference type="PROSITE" id="PS50135"/>
    </source>
</evidence>
<protein>
    <recommendedName>
        <fullName evidence="11">ZZ-type zinc finger-containing protein 3</fullName>
    </recommendedName>
</protein>
<dbReference type="SMART" id="SM00291">
    <property type="entry name" value="ZnF_ZZ"/>
    <property type="match status" value="1"/>
</dbReference>
<dbReference type="Gene3D" id="1.10.10.60">
    <property type="entry name" value="Homeodomain-like"/>
    <property type="match status" value="1"/>
</dbReference>
<keyword evidence="3 5" id="KW-0863">Zinc-finger</keyword>
<evidence type="ECO:0000256" key="3">
    <source>
        <dbReference type="ARBA" id="ARBA00022771"/>
    </source>
</evidence>
<keyword evidence="10" id="KW-1185">Reference proteome</keyword>
<comment type="subcellular location">
    <subcellularLocation>
        <location evidence="1">Nucleus</location>
    </subcellularLocation>
</comment>
<evidence type="ECO:0000256" key="1">
    <source>
        <dbReference type="ARBA" id="ARBA00004123"/>
    </source>
</evidence>
<dbReference type="InterPro" id="IPR009057">
    <property type="entry name" value="Homeodomain-like_sf"/>
</dbReference>
<evidence type="ECO:0008006" key="11">
    <source>
        <dbReference type="Google" id="ProtNLM"/>
    </source>
</evidence>
<dbReference type="AlphaFoldDB" id="A0AAN7S888"/>
<dbReference type="GO" id="GO:0005634">
    <property type="term" value="C:nucleus"/>
    <property type="evidence" value="ECO:0007669"/>
    <property type="project" value="UniProtKB-SubCell"/>
</dbReference>
<dbReference type="InterPro" id="IPR001005">
    <property type="entry name" value="SANT/Myb"/>
</dbReference>
<sequence>MNSNFEEDDDLFYFESDHLALKGNKDYSEVLKTIFILDSQRAKAIKDYDKVAELHKEALEDPLAFIQKLKDSKDLGVPELQIIADVPNVQWSQYKMNLPEEGLKFINEKYNNPSENLSFASEEKRLQGQADTHNKPWTTEEQRRLEELLVIHPPEPIEFRRFKKIAAALGNRTVKQVSSRVQKYFLKLYRAGLPIPGRIPKYAERTKKSKLHIHQRYNHYLFKPTTFFPQLDIPVTMNESEPIPGPSTNSTSNPNLLNYLIPESLDPAEQEQMLTKEPTNDIDIQLRILRRVKYEKQKENDIQSNFQHYGYKCDYCNEEPITGPRWHCKMCKDDSVDFCSDCVVAQLYSGKPHPLSHKLDIVRGNVSESGWQSDNSSNESMSESAFGSSNRNFDSSNNSSASDSDIESRDFIDDQSSNMEIKEEEMELDDQIHKEIKTESMCSNSSYKHETYSQLDIDVKKEFGSFGIDRVHSVLHEDMDNNINNDSSTDVSNYVNYDHDRFMSDIMTDTQNVSYNYLHSNLLLDST</sequence>
<comment type="caution">
    <text evidence="9">The sequence shown here is derived from an EMBL/GenBank/DDBJ whole genome shotgun (WGS) entry which is preliminary data.</text>
</comment>
<reference evidence="10" key="1">
    <citation type="submission" date="2023-01" db="EMBL/GenBank/DDBJ databases">
        <title>Key to firefly adult light organ development and bioluminescence: homeobox transcription factors regulate luciferase expression and transportation to peroxisome.</title>
        <authorList>
            <person name="Fu X."/>
        </authorList>
    </citation>
    <scope>NUCLEOTIDE SEQUENCE [LARGE SCALE GENOMIC DNA]</scope>
</reference>
<dbReference type="PANTHER" id="PTHR22705:SF0">
    <property type="entry name" value="ZZ-TYPE ZINC FINGER-CONTAINING PROTEIN 3"/>
    <property type="match status" value="1"/>
</dbReference>
<accession>A0AAN7S888</accession>